<dbReference type="EMBL" id="CP106738">
    <property type="protein sequence ID" value="UXX81924.1"/>
    <property type="molecule type" value="Genomic_DNA"/>
</dbReference>
<reference evidence="1" key="1">
    <citation type="submission" date="2022-10" db="EMBL/GenBank/DDBJ databases">
        <title>Roseovarius pelagicus sp. nov., isolated from Arctic seawater.</title>
        <authorList>
            <person name="Hong Y.W."/>
            <person name="Hwang C.Y."/>
        </authorList>
    </citation>
    <scope>NUCLEOTIDE SEQUENCE</scope>
    <source>
        <strain evidence="1">HL-MP18</strain>
    </source>
</reference>
<protein>
    <recommendedName>
        <fullName evidence="3">Translation initiation factor IF-2</fullName>
    </recommendedName>
</protein>
<dbReference type="RefSeq" id="WP_165195087.1">
    <property type="nucleotide sequence ID" value="NZ_CP106738.1"/>
</dbReference>
<dbReference type="Proteomes" id="UP001064087">
    <property type="component" value="Chromosome"/>
</dbReference>
<sequence length="45" mass="4881">MLQTIRLGSCVLVQGIFVRLLPDGRVQVRDGDRLFAGQPVSKVAA</sequence>
<gene>
    <name evidence="1" type="ORF">N7U68_12405</name>
</gene>
<name>A0ABY6D7N3_9RHOB</name>
<evidence type="ECO:0008006" key="3">
    <source>
        <dbReference type="Google" id="ProtNLM"/>
    </source>
</evidence>
<evidence type="ECO:0000313" key="1">
    <source>
        <dbReference type="EMBL" id="UXX81924.1"/>
    </source>
</evidence>
<keyword evidence="2" id="KW-1185">Reference proteome</keyword>
<proteinExistence type="predicted"/>
<accession>A0ABY6D7N3</accession>
<evidence type="ECO:0000313" key="2">
    <source>
        <dbReference type="Proteomes" id="UP001064087"/>
    </source>
</evidence>
<organism evidence="1 2">
    <name type="scientific">Roseovarius pelagicus</name>
    <dbReference type="NCBI Taxonomy" id="2980108"/>
    <lineage>
        <taxon>Bacteria</taxon>
        <taxon>Pseudomonadati</taxon>
        <taxon>Pseudomonadota</taxon>
        <taxon>Alphaproteobacteria</taxon>
        <taxon>Rhodobacterales</taxon>
        <taxon>Roseobacteraceae</taxon>
        <taxon>Roseovarius</taxon>
    </lineage>
</organism>